<reference evidence="3" key="1">
    <citation type="journal article" date="2016" name="Nature">
        <title>The genome of the seagrass Zostera marina reveals angiosperm adaptation to the sea.</title>
        <authorList>
            <person name="Olsen J.L."/>
            <person name="Rouze P."/>
            <person name="Verhelst B."/>
            <person name="Lin Y.-C."/>
            <person name="Bayer T."/>
            <person name="Collen J."/>
            <person name="Dattolo E."/>
            <person name="De Paoli E."/>
            <person name="Dittami S."/>
            <person name="Maumus F."/>
            <person name="Michel G."/>
            <person name="Kersting A."/>
            <person name="Lauritano C."/>
            <person name="Lohaus R."/>
            <person name="Toepel M."/>
            <person name="Tonon T."/>
            <person name="Vanneste K."/>
            <person name="Amirebrahimi M."/>
            <person name="Brakel J."/>
            <person name="Bostroem C."/>
            <person name="Chovatia M."/>
            <person name="Grimwood J."/>
            <person name="Jenkins J.W."/>
            <person name="Jueterbock A."/>
            <person name="Mraz A."/>
            <person name="Stam W.T."/>
            <person name="Tice H."/>
            <person name="Bornberg-Bauer E."/>
            <person name="Green P.J."/>
            <person name="Pearson G.A."/>
            <person name="Procaccini G."/>
            <person name="Duarte C.M."/>
            <person name="Schmutz J."/>
            <person name="Reusch T.B.H."/>
            <person name="Van de Peer Y."/>
        </authorList>
    </citation>
    <scope>NUCLEOTIDE SEQUENCE [LARGE SCALE GENOMIC DNA]</scope>
    <source>
        <strain evidence="3">cv. Finnish</strain>
    </source>
</reference>
<evidence type="ECO:0000313" key="3">
    <source>
        <dbReference type="Proteomes" id="UP000036987"/>
    </source>
</evidence>
<gene>
    <name evidence="2" type="ORF">ZOSMA_14G00940</name>
</gene>
<keyword evidence="1" id="KW-0812">Transmembrane</keyword>
<comment type="caution">
    <text evidence="2">The sequence shown here is derived from an EMBL/GenBank/DDBJ whole genome shotgun (WGS) entry which is preliminary data.</text>
</comment>
<accession>A0A0K9PYM0</accession>
<name>A0A0K9PYM0_ZOSMR</name>
<proteinExistence type="predicted"/>
<feature type="transmembrane region" description="Helical" evidence="1">
    <location>
        <begin position="31"/>
        <end position="58"/>
    </location>
</feature>
<keyword evidence="3" id="KW-1185">Reference proteome</keyword>
<dbReference type="AlphaFoldDB" id="A0A0K9PYM0"/>
<sequence length="76" mass="8909">MSDNDDFESYHEGDFELNDNERNKIRKEKSIATIVILAILSIYHHQVNVGVIGNYWVVQVPHVQLYLMYNPLMKVC</sequence>
<dbReference type="EMBL" id="LFYR01000585">
    <property type="protein sequence ID" value="KMZ73330.1"/>
    <property type="molecule type" value="Genomic_DNA"/>
</dbReference>
<protein>
    <submittedName>
        <fullName evidence="2">Uncharacterized protein</fullName>
    </submittedName>
</protein>
<organism evidence="2 3">
    <name type="scientific">Zostera marina</name>
    <name type="common">Eelgrass</name>
    <dbReference type="NCBI Taxonomy" id="29655"/>
    <lineage>
        <taxon>Eukaryota</taxon>
        <taxon>Viridiplantae</taxon>
        <taxon>Streptophyta</taxon>
        <taxon>Embryophyta</taxon>
        <taxon>Tracheophyta</taxon>
        <taxon>Spermatophyta</taxon>
        <taxon>Magnoliopsida</taxon>
        <taxon>Liliopsida</taxon>
        <taxon>Zosteraceae</taxon>
        <taxon>Zostera</taxon>
    </lineage>
</organism>
<evidence type="ECO:0000256" key="1">
    <source>
        <dbReference type="SAM" id="Phobius"/>
    </source>
</evidence>
<keyword evidence="1" id="KW-0472">Membrane</keyword>
<evidence type="ECO:0000313" key="2">
    <source>
        <dbReference type="EMBL" id="KMZ73330.1"/>
    </source>
</evidence>
<dbReference type="Proteomes" id="UP000036987">
    <property type="component" value="Unassembled WGS sequence"/>
</dbReference>
<keyword evidence="1" id="KW-1133">Transmembrane helix</keyword>